<accession>A0ABY4S1H7</accession>
<evidence type="ECO:0000313" key="2">
    <source>
        <dbReference type="EMBL" id="URI05762.1"/>
    </source>
</evidence>
<dbReference type="Gene3D" id="3.30.450.20">
    <property type="entry name" value="PAS domain"/>
    <property type="match status" value="2"/>
</dbReference>
<dbReference type="Proteomes" id="UP001056201">
    <property type="component" value="Chromosome 1"/>
</dbReference>
<reference evidence="2" key="1">
    <citation type="submission" date="2022-05" db="EMBL/GenBank/DDBJ databases">
        <title>An RpoN-dependent PEP-CTERM gene is involved in floc formation of an Aquincola tertiaricarbonis strain.</title>
        <authorList>
            <person name="Qiu D."/>
            <person name="Xia M."/>
        </authorList>
    </citation>
    <scope>NUCLEOTIDE SEQUENCE</scope>
    <source>
        <strain evidence="2">RN12</strain>
    </source>
</reference>
<dbReference type="EMBL" id="CP097635">
    <property type="protein sequence ID" value="URI05762.1"/>
    <property type="molecule type" value="Genomic_DNA"/>
</dbReference>
<dbReference type="SUPFAM" id="SSF50341">
    <property type="entry name" value="CheW-like"/>
    <property type="match status" value="1"/>
</dbReference>
<name>A0ABY4S1H7_AQUTE</name>
<dbReference type="InterPro" id="IPR002545">
    <property type="entry name" value="CheW-lke_dom"/>
</dbReference>
<dbReference type="Pfam" id="PF01584">
    <property type="entry name" value="CheW"/>
    <property type="match status" value="1"/>
</dbReference>
<dbReference type="Gene3D" id="2.40.50.180">
    <property type="entry name" value="CheA-289, Domain 4"/>
    <property type="match status" value="1"/>
</dbReference>
<proteinExistence type="predicted"/>
<gene>
    <name evidence="2" type="ORF">MW290_07340</name>
</gene>
<feature type="domain" description="CheW-like" evidence="1">
    <location>
        <begin position="675"/>
        <end position="819"/>
    </location>
</feature>
<organism evidence="2 3">
    <name type="scientific">Aquincola tertiaricarbonis</name>
    <dbReference type="NCBI Taxonomy" id="391953"/>
    <lineage>
        <taxon>Bacteria</taxon>
        <taxon>Pseudomonadati</taxon>
        <taxon>Pseudomonadota</taxon>
        <taxon>Betaproteobacteria</taxon>
        <taxon>Burkholderiales</taxon>
        <taxon>Sphaerotilaceae</taxon>
        <taxon>Aquincola</taxon>
    </lineage>
</organism>
<dbReference type="Gene3D" id="2.30.30.40">
    <property type="entry name" value="SH3 Domains"/>
    <property type="match status" value="1"/>
</dbReference>
<protein>
    <submittedName>
        <fullName evidence="2">Chemotaxis protein CheW</fullName>
    </submittedName>
</protein>
<dbReference type="PROSITE" id="PS50851">
    <property type="entry name" value="CHEW"/>
    <property type="match status" value="1"/>
</dbReference>
<evidence type="ECO:0000259" key="1">
    <source>
        <dbReference type="PROSITE" id="PS50851"/>
    </source>
</evidence>
<dbReference type="InterPro" id="IPR036061">
    <property type="entry name" value="CheW-like_dom_sf"/>
</dbReference>
<dbReference type="SMART" id="SM00260">
    <property type="entry name" value="CheW"/>
    <property type="match status" value="1"/>
</dbReference>
<dbReference type="RefSeq" id="WP_250194027.1">
    <property type="nucleotide sequence ID" value="NZ_CP097635.1"/>
</dbReference>
<sequence>METVEEHRENLQRLQGVWDTLALLGQMSGAVPDIGSTRRAFEQLGSTLLDALATRTLAHLRDCLQSRAQVAIDVLVRNLFERTADVGFLATDSELRAHAQQCAGEPQPDPQRRAALEARFREYVAKYSVYDDILVLSPHGQVLARLMPGEPDTAAVADQPWFAQALRGSGYVEHAGALPLQPGRSGLLYAHAVRGNGGAVVGVLCLSFRFEDEMQRIFGQLGAQQHAGALALIDAQARVVASSDPWLLPVGAVLPQHAQPRLRFAGREMVAALARPTGYEGYGGPGWRALAVVPADAAFEPPLPGQGAEQQALPPDLDRIDTQRLFDAQLQAIGPQAQRIERGLARLLWNGRLRQSEDSLAGAAFASTLLGEVGLTGERLRGVFDQAIANLHRSTLAAVFDRVRHHARLAIDIMDRNLYERANDVRWWALDGVLRATLAGQAEVPQAEAVLAHINRLYTVYTLLVLVDLQGQVVAVSQPGAAHWRGQVIDEPWVAAALACRDSQAHAVSRHQPSALYEGRSTYVFGAALRDAQQRPVGAIGIVFDGAPQFTAMLADAMPRDLAGCAQIVTRSGLLVASTDATQPVGQPVPLPPGWGQLAAGASGACVIDINGVAHAVGYAMAGGYREYPVARTDAADDVGTLVITPLGRRLPAAEPPVLPFEARPVTGRRGRAPLLRVAAFRLGDGWFGLPIEQVLQAPDGVRVTPLPQARSLRPHLPGLLSYEDALLPVLDVALLRGIHRPPVDDAPIVVAQAGPQHRLALRVDELGPVFEVHPDDLQTVPNGTERLVQGNGRHMLTLLDARVLWQATSDRALPEPTASV</sequence>
<evidence type="ECO:0000313" key="3">
    <source>
        <dbReference type="Proteomes" id="UP001056201"/>
    </source>
</evidence>
<keyword evidence="3" id="KW-1185">Reference proteome</keyword>